<dbReference type="Pfam" id="PF19040">
    <property type="entry name" value="SGNH"/>
    <property type="match status" value="1"/>
</dbReference>
<evidence type="ECO:0000259" key="2">
    <source>
        <dbReference type="Pfam" id="PF01757"/>
    </source>
</evidence>
<dbReference type="InterPro" id="IPR043968">
    <property type="entry name" value="SGNH"/>
</dbReference>
<keyword evidence="1" id="KW-0812">Transmembrane</keyword>
<accession>A0A5B0EMF7</accession>
<sequence length="711" mass="75651">MISAPKPTRRFLPEVQSLRALAVLLVLAYHLEPRLVPGGFIGVDVFFVISGFLITGHLLREVRNNGRIDLPAFWAARVRRILPAAFAVILAVLAASLLLLPATVWKAVGIAALASVFSVENWVLAANSVDYLAADEEPTALQHFWSLGVEEQFYLFWPLLVVVAVWLGSKLQRSGQLAGRGTVGRRQAQGGLPRTALLLVFSTTVVTSLVYSMVLVGAGNPAAYFVTGARVWELAAGGLLALAMLPPEPGASAPAARILKAPGVRTALAWAGFAAIAIAAFGYGAATSFPGLSAALPVAGTLAVILAGETRGVLAPRKILELRAVQWVGNISYSLYLWHWPVITFFLFLAGREPGPAQSLGLLALSLLLAQASHRWVETPVRTLAPLAASKWRALGAGAVAVAVVAVLSLTPGSMAQRDTVAAERAVATLLADPPPGFGAASIPSGAPAYLAGIKQIVPIPAEAEQDQPDLGECVQKPQSPVTRECSRGAKDGSLTIALVGDSHAAHWYQALEATAQKHGWTLLTYLKNSCPFSATQRVAEANGSISCHEANQDTMKRLVERGDVDAVVTSYWAGSTFEPDAAEGFAGYWGELEDAGIKVYPIIDTPRPGTRTYARDCVAGHPAELRSCGTPESEAFESNDYTRAAAKNEPRVGTMDFSDQFCVEGFCPAVIGNVLLYRDKHHVSDTYMRTLAPIFDARLSELLREDGLVG</sequence>
<proteinExistence type="predicted"/>
<dbReference type="OrthoDB" id="3404679at2"/>
<feature type="transmembrane region" description="Helical" evidence="1">
    <location>
        <begin position="80"/>
        <end position="100"/>
    </location>
</feature>
<feature type="transmembrane region" description="Helical" evidence="1">
    <location>
        <begin position="37"/>
        <end position="59"/>
    </location>
</feature>
<feature type="transmembrane region" description="Helical" evidence="1">
    <location>
        <begin position="192"/>
        <end position="216"/>
    </location>
</feature>
<feature type="domain" description="Acyltransferase 3" evidence="2">
    <location>
        <begin position="16"/>
        <end position="370"/>
    </location>
</feature>
<dbReference type="GO" id="GO:0009103">
    <property type="term" value="P:lipopolysaccharide biosynthetic process"/>
    <property type="evidence" value="ECO:0007669"/>
    <property type="project" value="TreeGrafter"/>
</dbReference>
<feature type="transmembrane region" description="Helical" evidence="1">
    <location>
        <begin position="266"/>
        <end position="286"/>
    </location>
</feature>
<evidence type="ECO:0000313" key="4">
    <source>
        <dbReference type="EMBL" id="KAA0979365.1"/>
    </source>
</evidence>
<dbReference type="EMBL" id="VOBL01000002">
    <property type="protein sequence ID" value="KAA0979365.1"/>
    <property type="molecule type" value="Genomic_DNA"/>
</dbReference>
<keyword evidence="4" id="KW-0808">Transferase</keyword>
<keyword evidence="1" id="KW-0472">Membrane</keyword>
<gene>
    <name evidence="4" type="ORF">FQ154_02770</name>
</gene>
<dbReference type="Proteomes" id="UP000323856">
    <property type="component" value="Unassembled WGS sequence"/>
</dbReference>
<feature type="transmembrane region" description="Helical" evidence="1">
    <location>
        <begin position="292"/>
        <end position="314"/>
    </location>
</feature>
<comment type="caution">
    <text evidence="4">The sequence shown here is derived from an EMBL/GenBank/DDBJ whole genome shotgun (WGS) entry which is preliminary data.</text>
</comment>
<dbReference type="RefSeq" id="WP_149618603.1">
    <property type="nucleotide sequence ID" value="NZ_VOBL01000002.1"/>
</dbReference>
<evidence type="ECO:0000259" key="3">
    <source>
        <dbReference type="Pfam" id="PF19040"/>
    </source>
</evidence>
<name>A0A5B0EMF7_9MICC</name>
<evidence type="ECO:0000256" key="1">
    <source>
        <dbReference type="SAM" id="Phobius"/>
    </source>
</evidence>
<organism evidence="4 5">
    <name type="scientific">Paeniglutamicibacter gangotriensis</name>
    <dbReference type="NCBI Taxonomy" id="254787"/>
    <lineage>
        <taxon>Bacteria</taxon>
        <taxon>Bacillati</taxon>
        <taxon>Actinomycetota</taxon>
        <taxon>Actinomycetes</taxon>
        <taxon>Micrococcales</taxon>
        <taxon>Micrococcaceae</taxon>
        <taxon>Paeniglutamicibacter</taxon>
    </lineage>
</organism>
<protein>
    <submittedName>
        <fullName evidence="4">Acyltransferase</fullName>
    </submittedName>
</protein>
<dbReference type="Pfam" id="PF01757">
    <property type="entry name" value="Acyl_transf_3"/>
    <property type="match status" value="1"/>
</dbReference>
<dbReference type="InterPro" id="IPR050879">
    <property type="entry name" value="Acyltransferase_3"/>
</dbReference>
<evidence type="ECO:0000313" key="5">
    <source>
        <dbReference type="Proteomes" id="UP000323856"/>
    </source>
</evidence>
<feature type="transmembrane region" description="Helical" evidence="1">
    <location>
        <begin position="335"/>
        <end position="351"/>
    </location>
</feature>
<feature type="domain" description="SGNH" evidence="3">
    <location>
        <begin position="474"/>
        <end position="697"/>
    </location>
</feature>
<dbReference type="AlphaFoldDB" id="A0A5B0EMF7"/>
<keyword evidence="1" id="KW-1133">Transmembrane helix</keyword>
<dbReference type="GO" id="GO:0016020">
    <property type="term" value="C:membrane"/>
    <property type="evidence" value="ECO:0007669"/>
    <property type="project" value="TreeGrafter"/>
</dbReference>
<dbReference type="PANTHER" id="PTHR23028">
    <property type="entry name" value="ACETYLTRANSFERASE"/>
    <property type="match status" value="1"/>
</dbReference>
<keyword evidence="4" id="KW-0012">Acyltransferase</keyword>
<feature type="transmembrane region" description="Helical" evidence="1">
    <location>
        <begin position="153"/>
        <end position="171"/>
    </location>
</feature>
<dbReference type="InterPro" id="IPR002656">
    <property type="entry name" value="Acyl_transf_3_dom"/>
</dbReference>
<dbReference type="GO" id="GO:0016747">
    <property type="term" value="F:acyltransferase activity, transferring groups other than amino-acyl groups"/>
    <property type="evidence" value="ECO:0007669"/>
    <property type="project" value="InterPro"/>
</dbReference>
<reference evidence="4 5" key="1">
    <citation type="submission" date="2019-07" db="EMBL/GenBank/DDBJ databases">
        <title>Analysis of the biochemical properties, biological activity and biotechnological potential of siderophores and biosurfactants produced by Antarctic psychrotolerant bacteria.</title>
        <authorList>
            <person name="Styczynski M."/>
            <person name="Krucon T."/>
            <person name="Decewicz P."/>
            <person name="Dziewit L."/>
        </authorList>
    </citation>
    <scope>NUCLEOTIDE SEQUENCE [LARGE SCALE GENOMIC DNA]</scope>
    <source>
        <strain evidence="4 5">ANT_H27</strain>
    </source>
</reference>
<feature type="transmembrane region" description="Helical" evidence="1">
    <location>
        <begin position="222"/>
        <end position="245"/>
    </location>
</feature>
<dbReference type="PANTHER" id="PTHR23028:SF53">
    <property type="entry name" value="ACYL_TRANSF_3 DOMAIN-CONTAINING PROTEIN"/>
    <property type="match status" value="1"/>
</dbReference>